<feature type="compositionally biased region" description="Pro residues" evidence="1">
    <location>
        <begin position="107"/>
        <end position="117"/>
    </location>
</feature>
<evidence type="ECO:0000256" key="1">
    <source>
        <dbReference type="SAM" id="MobiDB-lite"/>
    </source>
</evidence>
<dbReference type="EMBL" id="WMLF01000614">
    <property type="protein sequence ID" value="MBB1246802.1"/>
    <property type="molecule type" value="Genomic_DNA"/>
</dbReference>
<dbReference type="InterPro" id="IPR022603">
    <property type="entry name" value="DUF3152"/>
</dbReference>
<accession>A0ABR6EN75</accession>
<feature type="domain" description="DUF3152" evidence="2">
    <location>
        <begin position="137"/>
        <end position="317"/>
    </location>
</feature>
<comment type="caution">
    <text evidence="3">The sequence shown here is derived from an EMBL/GenBank/DDBJ whole genome shotgun (WGS) entry which is preliminary data.</text>
</comment>
<sequence length="319" mass="34458">MDAFDTPGGDRGLPPARPAPEPHTARPPETDRRPEPEEPEVTEDTFASPRRGRTLTGVAAAAITTVLAVLVAGQVATGRDDGQANPSADKGDTREVGGTSRGDERPPPAGQKPPEQPRPATYQQKMAALFDIDPKLDGPGRFDTVGGTDPGPKSGRPYTYRVDVEKDLGLDGGLFAEAVHKTLNDERSWAHGGERSFTRVSSGRADFVMTLASPGTTADWCARSGLDTTEDNVSCDSAATERIMINAYRWARGAETFGPDNMLAYRQMLINHEVGHRLGYGHVACERDGALAPVMMQQTKFLTTDDRTCRPNPWPHPDL</sequence>
<proteinExistence type="predicted"/>
<dbReference type="SUPFAM" id="SSF55486">
    <property type="entry name" value="Metalloproteases ('zincins'), catalytic domain"/>
    <property type="match status" value="1"/>
</dbReference>
<gene>
    <name evidence="3" type="ORF">GL263_25095</name>
</gene>
<dbReference type="Pfam" id="PF11350">
    <property type="entry name" value="DUF3152"/>
    <property type="match status" value="1"/>
</dbReference>
<keyword evidence="4" id="KW-1185">Reference proteome</keyword>
<organism evidence="3 4">
    <name type="scientific">Streptomyces durbertensis</name>
    <dbReference type="NCBI Taxonomy" id="2448886"/>
    <lineage>
        <taxon>Bacteria</taxon>
        <taxon>Bacillati</taxon>
        <taxon>Actinomycetota</taxon>
        <taxon>Actinomycetes</taxon>
        <taxon>Kitasatosporales</taxon>
        <taxon>Streptomycetaceae</taxon>
        <taxon>Streptomyces</taxon>
    </lineage>
</organism>
<feature type="compositionally biased region" description="Basic and acidic residues" evidence="1">
    <location>
        <begin position="23"/>
        <end position="36"/>
    </location>
</feature>
<protein>
    <submittedName>
        <fullName evidence="3">DUF3152 domain-containing protein</fullName>
    </submittedName>
</protein>
<feature type="region of interest" description="Disordered" evidence="1">
    <location>
        <begin position="1"/>
        <end position="53"/>
    </location>
</feature>
<name>A0ABR6EN75_9ACTN</name>
<feature type="region of interest" description="Disordered" evidence="1">
    <location>
        <begin position="78"/>
        <end position="119"/>
    </location>
</feature>
<dbReference type="Proteomes" id="UP000766698">
    <property type="component" value="Unassembled WGS sequence"/>
</dbReference>
<reference evidence="4" key="1">
    <citation type="journal article" date="2020" name="Syst. Appl. Microbiol.">
        <title>Streptomyces alkaliterrae sp. nov., isolated from an alkaline soil, and emended descriptions of Streptomyces alkaliphilus, Streptomyces calidiresistens and Streptomyces durbertensis.</title>
        <authorList>
            <person name="Swiecimska M."/>
            <person name="Golinska P."/>
            <person name="Nouioui I."/>
            <person name="Wypij M."/>
            <person name="Rai M."/>
            <person name="Sangal V."/>
            <person name="Goodfellow M."/>
        </authorList>
    </citation>
    <scope>NUCLEOTIDE SEQUENCE [LARGE SCALE GENOMIC DNA]</scope>
    <source>
        <strain evidence="4">DSM 104538</strain>
    </source>
</reference>
<evidence type="ECO:0000313" key="4">
    <source>
        <dbReference type="Proteomes" id="UP000766698"/>
    </source>
</evidence>
<evidence type="ECO:0000313" key="3">
    <source>
        <dbReference type="EMBL" id="MBB1246802.1"/>
    </source>
</evidence>
<evidence type="ECO:0000259" key="2">
    <source>
        <dbReference type="Pfam" id="PF11350"/>
    </source>
</evidence>
<feature type="compositionally biased region" description="Basic and acidic residues" evidence="1">
    <location>
        <begin position="89"/>
        <end position="106"/>
    </location>
</feature>